<dbReference type="OrthoDB" id="179842at2"/>
<evidence type="ECO:0000259" key="2">
    <source>
        <dbReference type="SMART" id="SM01204"/>
    </source>
</evidence>
<gene>
    <name evidence="3" type="ORF">APQ14_05055</name>
</gene>
<feature type="domain" description="FIST C-domain" evidence="2">
    <location>
        <begin position="226"/>
        <end position="372"/>
    </location>
</feature>
<keyword evidence="3" id="KW-0418">Kinase</keyword>
<protein>
    <submittedName>
        <fullName evidence="3">Histidine kinase</fullName>
    </submittedName>
</protein>
<accession>A0A109D9V0</accession>
<dbReference type="InterPro" id="IPR013702">
    <property type="entry name" value="FIST_domain_N"/>
</dbReference>
<dbReference type="Pfam" id="PF10442">
    <property type="entry name" value="FIST_C"/>
    <property type="match status" value="1"/>
</dbReference>
<feature type="domain" description="FIST" evidence="1">
    <location>
        <begin position="29"/>
        <end position="225"/>
    </location>
</feature>
<dbReference type="RefSeq" id="WP_060467651.1">
    <property type="nucleotide sequence ID" value="NZ_AP025514.1"/>
</dbReference>
<reference evidence="3 4" key="1">
    <citation type="submission" date="2015-11" db="EMBL/GenBank/DDBJ databases">
        <title>Draft WGS of Vibrio toranzoniae.</title>
        <authorList>
            <person name="Lasa A."/>
            <person name="Romalde J.L."/>
        </authorList>
    </citation>
    <scope>NUCLEOTIDE SEQUENCE [LARGE SCALE GENOMIC DNA]</scope>
    <source>
        <strain evidence="3 4">Vb 10.8</strain>
    </source>
</reference>
<dbReference type="GeneID" id="300178326"/>
<dbReference type="PANTHER" id="PTHR40252">
    <property type="entry name" value="BLR0328 PROTEIN"/>
    <property type="match status" value="1"/>
</dbReference>
<sequence length="394" mass="43319">MKFLSKVSYSLDYKVAVDELLSGVLKSDDIACLICYCTEEYSTLAVQQHLVNALPHTPIHGCTTCHGIMTETGFHSGPVIGALIIYDTGINAYGTGIEHFGDSIEKNTFRAIDKALKNANREGEIPDLILLHSTPGNEEKIMAAIDKKFGTAVPIIGGSAADNQVSGNWSIFTEESLSVNGLSLMAVFASQSIYSSLSAGHTPTQYSGTVTKVRNRVLLEIDHRPAVTVYNEWTNFHLGDSDDGYIFEKSSVYPLGRKVGSSYDYPYFKLSHSIRETENNGIELFTDINEGDTIYLMQGCKQQLIGRAANIIHSSYYNDMEFEEKLGAINIFCAGPMLNLKQDMDEVCNQINQALDGLPYICSFTFGEQGRLSGGENAHGNLMVSSATFYRLKK</sequence>
<dbReference type="InterPro" id="IPR019494">
    <property type="entry name" value="FIST_C"/>
</dbReference>
<evidence type="ECO:0000313" key="3">
    <source>
        <dbReference type="EMBL" id="KWU01543.1"/>
    </source>
</evidence>
<proteinExistence type="predicted"/>
<dbReference type="EMBL" id="LMXU01000012">
    <property type="protein sequence ID" value="KWU01543.1"/>
    <property type="molecule type" value="Genomic_DNA"/>
</dbReference>
<dbReference type="Proteomes" id="UP000057389">
    <property type="component" value="Unassembled WGS sequence"/>
</dbReference>
<keyword evidence="4" id="KW-1185">Reference proteome</keyword>
<dbReference type="Pfam" id="PF08495">
    <property type="entry name" value="FIST"/>
    <property type="match status" value="1"/>
</dbReference>
<keyword evidence="3" id="KW-0808">Transferase</keyword>
<evidence type="ECO:0000313" key="4">
    <source>
        <dbReference type="Proteomes" id="UP000057389"/>
    </source>
</evidence>
<dbReference type="AlphaFoldDB" id="A0A109D9V0"/>
<dbReference type="SMART" id="SM01204">
    <property type="entry name" value="FIST_C"/>
    <property type="match status" value="1"/>
</dbReference>
<organism evidence="3 4">
    <name type="scientific">Vibrio toranzoniae</name>
    <dbReference type="NCBI Taxonomy" id="1194427"/>
    <lineage>
        <taxon>Bacteria</taxon>
        <taxon>Pseudomonadati</taxon>
        <taxon>Pseudomonadota</taxon>
        <taxon>Gammaproteobacteria</taxon>
        <taxon>Vibrionales</taxon>
        <taxon>Vibrionaceae</taxon>
        <taxon>Vibrio</taxon>
    </lineage>
</organism>
<dbReference type="SMART" id="SM00897">
    <property type="entry name" value="FIST"/>
    <property type="match status" value="1"/>
</dbReference>
<dbReference type="GO" id="GO:0016301">
    <property type="term" value="F:kinase activity"/>
    <property type="evidence" value="ECO:0007669"/>
    <property type="project" value="UniProtKB-KW"/>
</dbReference>
<name>A0A109D9V0_9VIBR</name>
<comment type="caution">
    <text evidence="3">The sequence shown here is derived from an EMBL/GenBank/DDBJ whole genome shotgun (WGS) entry which is preliminary data.</text>
</comment>
<evidence type="ECO:0000259" key="1">
    <source>
        <dbReference type="SMART" id="SM00897"/>
    </source>
</evidence>
<dbReference type="PANTHER" id="PTHR40252:SF2">
    <property type="entry name" value="BLR0328 PROTEIN"/>
    <property type="match status" value="1"/>
</dbReference>